<sequence length="731" mass="85238">MSYFCLELVLFRIYMYLFPIPIYMKANILLLLFTLLISLNVVAQKKGKPDLKPYKDEMKRAKKGDVQAMMKIADVCKAEMMQHDEIKDYKKAVEWYIKVANQNSNTDLQTLAKFRLFQLYVSGGYGIGQDINLAKNYLEQVLSQTDLRMIYDDKPNLDLKNFFENYLKAQESGNDPKIIEAKIYVARCYFEYEISHTIALQWLAKVIVEGENPDASFLEEKWRTLFSVYRYSGEKEMTKNRLFDLLEKYVQKNSLLAKVERLAESGKTSLANYKYTAQAANQLVETINTSTLTPEMRLKIYYWLQKHEKGIPHYVTLRKVAIGAGNLDSLTTNFAKDAIEEFRTFHSKIQTFEGFMLACNEYPSLKGLVNTNIDLYKVHFEGNVQPLIALYKELQKPEIKELAGEILYTKYNKEFMNKVTQVIDAAETPRKLLDIQKEIDANAWLKAEYTLQQQKIAKRLESMGIDSTNKEFLYEMATIEETKFRTFEQGRYFLSSLEKKYNDMPNNRTKKKTNTPTPPTNIPNREEMKARLISLTRNKIITDVVGENPNREQIQRHRQTLLETWLQPEGMSKYFYYTSDSKFWFSGEIKRHNVLYFYEVVKVTGTDTYTLIIKSVVNNNSYLAYSSTLKANLDAKNEVITVSIYYARYKGYQWLRNEGDALRVIYEKNAPTITCQPIGAVSQFEDKNHGYSADFPFKKLNVREFSEKAAIKTAVQCFILQYNRALLNNYN</sequence>
<evidence type="ECO:0000256" key="1">
    <source>
        <dbReference type="SAM" id="MobiDB-lite"/>
    </source>
</evidence>
<organism evidence="2 3">
    <name type="scientific">Thermoflexibacter ruber</name>
    <dbReference type="NCBI Taxonomy" id="1003"/>
    <lineage>
        <taxon>Bacteria</taxon>
        <taxon>Pseudomonadati</taxon>
        <taxon>Bacteroidota</taxon>
        <taxon>Cytophagia</taxon>
        <taxon>Cytophagales</taxon>
        <taxon>Thermoflexibacteraceae</taxon>
        <taxon>Thermoflexibacter</taxon>
    </lineage>
</organism>
<feature type="region of interest" description="Disordered" evidence="1">
    <location>
        <begin position="503"/>
        <end position="524"/>
    </location>
</feature>
<evidence type="ECO:0000313" key="2">
    <source>
        <dbReference type="EMBL" id="SFF02081.1"/>
    </source>
</evidence>
<dbReference type="InterPro" id="IPR011990">
    <property type="entry name" value="TPR-like_helical_dom_sf"/>
</dbReference>
<evidence type="ECO:0000313" key="3">
    <source>
        <dbReference type="Proteomes" id="UP000199513"/>
    </source>
</evidence>
<dbReference type="SMART" id="SM00671">
    <property type="entry name" value="SEL1"/>
    <property type="match status" value="2"/>
</dbReference>
<dbReference type="STRING" id="1003.SAMN04488541_101320"/>
<accession>A0A1I2FC33</accession>
<protein>
    <recommendedName>
        <fullName evidence="4">Sel1 repeat-containing protein</fullName>
    </recommendedName>
</protein>
<dbReference type="AlphaFoldDB" id="A0A1I2FC33"/>
<dbReference type="Proteomes" id="UP000199513">
    <property type="component" value="Unassembled WGS sequence"/>
</dbReference>
<keyword evidence="3" id="KW-1185">Reference proteome</keyword>
<name>A0A1I2FC33_9BACT</name>
<proteinExistence type="predicted"/>
<dbReference type="Gene3D" id="1.25.40.10">
    <property type="entry name" value="Tetratricopeptide repeat domain"/>
    <property type="match status" value="1"/>
</dbReference>
<dbReference type="EMBL" id="FONY01000013">
    <property type="protein sequence ID" value="SFF02081.1"/>
    <property type="molecule type" value="Genomic_DNA"/>
</dbReference>
<reference evidence="2 3" key="1">
    <citation type="submission" date="2016-10" db="EMBL/GenBank/DDBJ databases">
        <authorList>
            <person name="de Groot N.N."/>
        </authorList>
    </citation>
    <scope>NUCLEOTIDE SEQUENCE [LARGE SCALE GENOMIC DNA]</scope>
    <source>
        <strain>GEY</strain>
        <strain evidence="3">DSM 9560</strain>
    </source>
</reference>
<gene>
    <name evidence="2" type="ORF">SAMN04488541_101320</name>
</gene>
<evidence type="ECO:0008006" key="4">
    <source>
        <dbReference type="Google" id="ProtNLM"/>
    </source>
</evidence>
<dbReference type="InterPro" id="IPR006597">
    <property type="entry name" value="Sel1-like"/>
</dbReference>
<dbReference type="SUPFAM" id="SSF81901">
    <property type="entry name" value="HCP-like"/>
    <property type="match status" value="1"/>
</dbReference>